<evidence type="ECO:0000256" key="3">
    <source>
        <dbReference type="ARBA" id="ARBA00022980"/>
    </source>
</evidence>
<name>A0A510Y8T8_MARHA</name>
<dbReference type="EMBL" id="BJUN01000019">
    <property type="protein sequence ID" value="GEK59792.1"/>
    <property type="molecule type" value="Genomic_DNA"/>
</dbReference>
<dbReference type="RefSeq" id="WP_079474397.1">
    <property type="nucleotide sequence ID" value="NZ_BJUN01000019.1"/>
</dbReference>
<dbReference type="GO" id="GO:0008097">
    <property type="term" value="F:5S rRNA binding"/>
    <property type="evidence" value="ECO:0007669"/>
    <property type="project" value="InterPro"/>
</dbReference>
<dbReference type="OrthoDB" id="9790002at2"/>
<feature type="domain" description="Large ribosomal subunit protein bL25 L25" evidence="7">
    <location>
        <begin position="5"/>
        <end position="93"/>
    </location>
</feature>
<dbReference type="GO" id="GO:0006412">
    <property type="term" value="P:translation"/>
    <property type="evidence" value="ECO:0007669"/>
    <property type="project" value="UniProtKB-UniRule"/>
</dbReference>
<dbReference type="InterPro" id="IPR011035">
    <property type="entry name" value="Ribosomal_bL25/Gln-tRNA_synth"/>
</dbReference>
<dbReference type="STRING" id="1371.GCA_900166605_00024"/>
<dbReference type="AlphaFoldDB" id="A0A510Y8T8"/>
<evidence type="ECO:0000259" key="8">
    <source>
        <dbReference type="Pfam" id="PF14693"/>
    </source>
</evidence>
<evidence type="ECO:0000256" key="6">
    <source>
        <dbReference type="SAM" id="MobiDB-lite"/>
    </source>
</evidence>
<dbReference type="InterPro" id="IPR001021">
    <property type="entry name" value="Ribosomal_bL25_long"/>
</dbReference>
<dbReference type="CDD" id="cd00495">
    <property type="entry name" value="Ribosomal_L25_TL5_CTC"/>
    <property type="match status" value="1"/>
</dbReference>
<dbReference type="Proteomes" id="UP000321051">
    <property type="component" value="Unassembled WGS sequence"/>
</dbReference>
<protein>
    <recommendedName>
        <fullName evidence="5">Large ribosomal subunit protein bL25</fullName>
    </recommendedName>
    <alternativeName>
        <fullName evidence="5">General stress protein CTC</fullName>
    </alternativeName>
</protein>
<dbReference type="Gene3D" id="2.170.120.20">
    <property type="entry name" value="Ribosomal protein L25, beta domain"/>
    <property type="match status" value="1"/>
</dbReference>
<keyword evidence="4 5" id="KW-0687">Ribonucleoprotein</keyword>
<feature type="region of interest" description="Disordered" evidence="6">
    <location>
        <begin position="182"/>
        <end position="222"/>
    </location>
</feature>
<dbReference type="PANTHER" id="PTHR33284:SF1">
    <property type="entry name" value="RIBOSOMAL PROTEIN L25_GLN-TRNA SYNTHETASE, ANTI-CODON-BINDING DOMAIN-CONTAINING PROTEIN"/>
    <property type="match status" value="1"/>
</dbReference>
<dbReference type="Pfam" id="PF01386">
    <property type="entry name" value="Ribosomal_L25p"/>
    <property type="match status" value="1"/>
</dbReference>
<evidence type="ECO:0000259" key="7">
    <source>
        <dbReference type="Pfam" id="PF01386"/>
    </source>
</evidence>
<dbReference type="GO" id="GO:0003735">
    <property type="term" value="F:structural constituent of ribosome"/>
    <property type="evidence" value="ECO:0007669"/>
    <property type="project" value="InterPro"/>
</dbReference>
<reference evidence="9 10" key="1">
    <citation type="submission" date="2019-07" db="EMBL/GenBank/DDBJ databases">
        <title>Whole genome shotgun sequence of Marinococcus halophilus NBRC 102359.</title>
        <authorList>
            <person name="Hosoyama A."/>
            <person name="Uohara A."/>
            <person name="Ohji S."/>
            <person name="Ichikawa N."/>
        </authorList>
    </citation>
    <scope>NUCLEOTIDE SEQUENCE [LARGE SCALE GENOMIC DNA]</scope>
    <source>
        <strain evidence="9 10">NBRC 102359</strain>
    </source>
</reference>
<dbReference type="Gene3D" id="2.40.240.10">
    <property type="entry name" value="Ribosomal Protein L25, Chain P"/>
    <property type="match status" value="1"/>
</dbReference>
<keyword evidence="1 5" id="KW-0699">rRNA-binding</keyword>
<dbReference type="GO" id="GO:0022625">
    <property type="term" value="C:cytosolic large ribosomal subunit"/>
    <property type="evidence" value="ECO:0007669"/>
    <property type="project" value="TreeGrafter"/>
</dbReference>
<dbReference type="NCBIfam" id="NF004133">
    <property type="entry name" value="PRK05618.2-4"/>
    <property type="match status" value="1"/>
</dbReference>
<dbReference type="SUPFAM" id="SSF50715">
    <property type="entry name" value="Ribosomal protein L25-like"/>
    <property type="match status" value="1"/>
</dbReference>
<dbReference type="Pfam" id="PF14693">
    <property type="entry name" value="Ribosomal_TL5_C"/>
    <property type="match status" value="1"/>
</dbReference>
<evidence type="ECO:0000256" key="5">
    <source>
        <dbReference type="HAMAP-Rule" id="MF_01334"/>
    </source>
</evidence>
<comment type="function">
    <text evidence="5">This is one of the proteins that binds to the 5S RNA in the ribosome where it forms part of the central protuberance.</text>
</comment>
<proteinExistence type="inferred from homology"/>
<feature type="domain" description="Large ribosomal subunit protein bL25 beta" evidence="8">
    <location>
        <begin position="102"/>
        <end position="183"/>
    </location>
</feature>
<sequence length="222" mass="24258">MATQLTAARRPETKQSVTKKLRREGTIPAVIYGKKTESQPISVDNITFLKTIREAGKNGIIDLTIEGENKKHQVIVHDMQVDSIKDYFIHVDFFEVDMTSEMEADVAVNLEGEAPGEKEGGVVSHMMFNITVSALPAEIPDSISVDVSTLNIGDSIQVADLPEGLNYTITSEPEETIVTVLVPEEEPEEPGEEEVEEPELVDADEESEEGGSEEGGNDNNNS</sequence>
<feature type="compositionally biased region" description="Acidic residues" evidence="6">
    <location>
        <begin position="183"/>
        <end position="216"/>
    </location>
</feature>
<dbReference type="NCBIfam" id="TIGR00731">
    <property type="entry name" value="bL25_bact_ctc"/>
    <property type="match status" value="1"/>
</dbReference>
<comment type="similarity">
    <text evidence="5">Belongs to the bacterial ribosomal protein bL25 family. CTC subfamily.</text>
</comment>
<keyword evidence="2 5" id="KW-0694">RNA-binding</keyword>
<evidence type="ECO:0000256" key="2">
    <source>
        <dbReference type="ARBA" id="ARBA00022884"/>
    </source>
</evidence>
<gene>
    <name evidence="5 9" type="primary">rplY</name>
    <name evidence="5" type="synonym">ctc</name>
    <name evidence="9" type="ORF">MHA01_26970</name>
</gene>
<dbReference type="InterPro" id="IPR020057">
    <property type="entry name" value="Ribosomal_bL25_b-dom"/>
</dbReference>
<dbReference type="InterPro" id="IPR020930">
    <property type="entry name" value="Ribosomal_uL5_bac-type"/>
</dbReference>
<dbReference type="HAMAP" id="MF_01334">
    <property type="entry name" value="Ribosomal_bL25_CTC"/>
    <property type="match status" value="1"/>
</dbReference>
<evidence type="ECO:0000313" key="9">
    <source>
        <dbReference type="EMBL" id="GEK59792.1"/>
    </source>
</evidence>
<comment type="caution">
    <text evidence="9">The sequence shown here is derived from an EMBL/GenBank/DDBJ whole genome shotgun (WGS) entry which is preliminary data.</text>
</comment>
<evidence type="ECO:0000313" key="10">
    <source>
        <dbReference type="Proteomes" id="UP000321051"/>
    </source>
</evidence>
<evidence type="ECO:0000256" key="4">
    <source>
        <dbReference type="ARBA" id="ARBA00023274"/>
    </source>
</evidence>
<evidence type="ECO:0000256" key="1">
    <source>
        <dbReference type="ARBA" id="ARBA00022730"/>
    </source>
</evidence>
<keyword evidence="10" id="KW-1185">Reference proteome</keyword>
<accession>A0A510Y8T8</accession>
<dbReference type="InterPro" id="IPR037121">
    <property type="entry name" value="Ribosomal_bL25_C"/>
</dbReference>
<comment type="subunit">
    <text evidence="5">Part of the 50S ribosomal subunit; part of the 5S rRNA/L5/L18/L25 subcomplex. Contacts the 5S rRNA. Binds to the 5S rRNA independently of L5 and L18.</text>
</comment>
<organism evidence="9 10">
    <name type="scientific">Marinococcus halophilus</name>
    <dbReference type="NCBI Taxonomy" id="1371"/>
    <lineage>
        <taxon>Bacteria</taxon>
        <taxon>Bacillati</taxon>
        <taxon>Bacillota</taxon>
        <taxon>Bacilli</taxon>
        <taxon>Bacillales</taxon>
        <taxon>Bacillaceae</taxon>
        <taxon>Marinococcus</taxon>
    </lineage>
</organism>
<dbReference type="PANTHER" id="PTHR33284">
    <property type="entry name" value="RIBOSOMAL PROTEIN L25/GLN-TRNA SYNTHETASE, ANTI-CODON-BINDING DOMAIN-CONTAINING PROTEIN"/>
    <property type="match status" value="1"/>
</dbReference>
<dbReference type="InterPro" id="IPR029751">
    <property type="entry name" value="Ribosomal_L25_dom"/>
</dbReference>
<dbReference type="InterPro" id="IPR020056">
    <property type="entry name" value="Rbsml_bL25/Gln-tRNA_synth_N"/>
</dbReference>
<keyword evidence="3 5" id="KW-0689">Ribosomal protein</keyword>